<comment type="caution">
    <text evidence="2">The sequence shown here is derived from an EMBL/GenBank/DDBJ whole genome shotgun (WGS) entry which is preliminary data.</text>
</comment>
<name>A0ABV3M7M5_9ACTN</name>
<sequence>MYTCRIHLPKGSSVDLPGYLPVIVIVVVLVLLGYDISAAIAAVIAVGAAARELGRTA</sequence>
<protein>
    <submittedName>
        <fullName evidence="2">Uncharacterized protein</fullName>
    </submittedName>
</protein>
<proteinExistence type="predicted"/>
<keyword evidence="1" id="KW-0812">Transmembrane</keyword>
<keyword evidence="3" id="KW-1185">Reference proteome</keyword>
<evidence type="ECO:0000313" key="2">
    <source>
        <dbReference type="EMBL" id="MEW2367704.1"/>
    </source>
</evidence>
<accession>A0ABV3M7M5</accession>
<dbReference type="Proteomes" id="UP001553843">
    <property type="component" value="Unassembled WGS sequence"/>
</dbReference>
<feature type="transmembrane region" description="Helical" evidence="1">
    <location>
        <begin position="20"/>
        <end position="50"/>
    </location>
</feature>
<keyword evidence="1" id="KW-0472">Membrane</keyword>
<evidence type="ECO:0000256" key="1">
    <source>
        <dbReference type="SAM" id="Phobius"/>
    </source>
</evidence>
<organism evidence="2 3">
    <name type="scientific">Streptomyces huasconensis</name>
    <dbReference type="NCBI Taxonomy" id="1854574"/>
    <lineage>
        <taxon>Bacteria</taxon>
        <taxon>Bacillati</taxon>
        <taxon>Actinomycetota</taxon>
        <taxon>Actinomycetes</taxon>
        <taxon>Kitasatosporales</taxon>
        <taxon>Streptomycetaceae</taxon>
        <taxon>Streptomyces</taxon>
    </lineage>
</organism>
<reference evidence="2 3" key="1">
    <citation type="submission" date="2024-06" db="EMBL/GenBank/DDBJ databases">
        <title>The Natural Products Discovery Center: Release of the First 8490 Sequenced Strains for Exploring Actinobacteria Biosynthetic Diversity.</title>
        <authorList>
            <person name="Kalkreuter E."/>
            <person name="Kautsar S.A."/>
            <person name="Yang D."/>
            <person name="Bader C.D."/>
            <person name="Teijaro C.N."/>
            <person name="Fluegel L."/>
            <person name="Davis C.M."/>
            <person name="Simpson J.R."/>
            <person name="Lauterbach L."/>
            <person name="Steele A.D."/>
            <person name="Gui C."/>
            <person name="Meng S."/>
            <person name="Li G."/>
            <person name="Viehrig K."/>
            <person name="Ye F."/>
            <person name="Su P."/>
            <person name="Kiefer A.F."/>
            <person name="Nichols A."/>
            <person name="Cepeda A.J."/>
            <person name="Yan W."/>
            <person name="Fan B."/>
            <person name="Jiang Y."/>
            <person name="Adhikari A."/>
            <person name="Zheng C.-J."/>
            <person name="Schuster L."/>
            <person name="Cowan T.M."/>
            <person name="Smanski M.J."/>
            <person name="Chevrette M.G."/>
            <person name="De Carvalho L.P.S."/>
            <person name="Shen B."/>
        </authorList>
    </citation>
    <scope>NUCLEOTIDE SEQUENCE [LARGE SCALE GENOMIC DNA]</scope>
    <source>
        <strain evidence="2 3">NPDC047833</strain>
    </source>
</reference>
<keyword evidence="1" id="KW-1133">Transmembrane helix</keyword>
<dbReference type="RefSeq" id="WP_359780329.1">
    <property type="nucleotide sequence ID" value="NZ_JBEYRR010000007.1"/>
</dbReference>
<evidence type="ECO:0000313" key="3">
    <source>
        <dbReference type="Proteomes" id="UP001553843"/>
    </source>
</evidence>
<dbReference type="EMBL" id="JBEYRS010000031">
    <property type="protein sequence ID" value="MEW2367704.1"/>
    <property type="molecule type" value="Genomic_DNA"/>
</dbReference>
<gene>
    <name evidence="2" type="ORF">AB0887_38010</name>
</gene>